<evidence type="ECO:0000313" key="10">
    <source>
        <dbReference type="Proteomes" id="UP001420932"/>
    </source>
</evidence>
<feature type="domain" description="Enhancer of polycomb-like N-terminal" evidence="8">
    <location>
        <begin position="11"/>
        <end position="142"/>
    </location>
</feature>
<keyword evidence="4 6" id="KW-0804">Transcription</keyword>
<reference evidence="9 10" key="1">
    <citation type="submission" date="2024-01" db="EMBL/GenBank/DDBJ databases">
        <title>Genome assemblies of Stephania.</title>
        <authorList>
            <person name="Yang L."/>
        </authorList>
    </citation>
    <scope>NUCLEOTIDE SEQUENCE [LARGE SCALE GENOMIC DNA]</scope>
    <source>
        <strain evidence="9">YNDBR</strain>
        <tissue evidence="9">Leaf</tissue>
    </source>
</reference>
<protein>
    <recommendedName>
        <fullName evidence="6">Enhancer of polycomb-like protein</fullName>
    </recommendedName>
</protein>
<keyword evidence="7" id="KW-0175">Coiled coil</keyword>
<name>A0AAP0PP07_9MAGN</name>
<keyword evidence="10" id="KW-1185">Reference proteome</keyword>
<dbReference type="GO" id="GO:0035267">
    <property type="term" value="C:NuA4 histone acetyltransferase complex"/>
    <property type="evidence" value="ECO:0007669"/>
    <property type="project" value="InterPro"/>
</dbReference>
<evidence type="ECO:0000256" key="5">
    <source>
        <dbReference type="ARBA" id="ARBA00023242"/>
    </source>
</evidence>
<accession>A0AAP0PP07</accession>
<evidence type="ECO:0000313" key="9">
    <source>
        <dbReference type="EMBL" id="KAK9151102.1"/>
    </source>
</evidence>
<keyword evidence="3 6" id="KW-0805">Transcription regulation</keyword>
<dbReference type="EMBL" id="JBBNAF010000004">
    <property type="protein sequence ID" value="KAK9151102.1"/>
    <property type="molecule type" value="Genomic_DNA"/>
</dbReference>
<dbReference type="GO" id="GO:0006357">
    <property type="term" value="P:regulation of transcription by RNA polymerase II"/>
    <property type="evidence" value="ECO:0007669"/>
    <property type="project" value="InterPro"/>
</dbReference>
<evidence type="ECO:0000256" key="7">
    <source>
        <dbReference type="SAM" id="Coils"/>
    </source>
</evidence>
<keyword evidence="5 6" id="KW-0539">Nucleus</keyword>
<comment type="similarity">
    <text evidence="2 6">Belongs to the enhancer of polycomb family.</text>
</comment>
<dbReference type="GO" id="GO:0005634">
    <property type="term" value="C:nucleus"/>
    <property type="evidence" value="ECO:0007669"/>
    <property type="project" value="UniProtKB-SubCell"/>
</dbReference>
<evidence type="ECO:0000256" key="6">
    <source>
        <dbReference type="RuleBase" id="RU361124"/>
    </source>
</evidence>
<evidence type="ECO:0000256" key="3">
    <source>
        <dbReference type="ARBA" id="ARBA00023015"/>
    </source>
</evidence>
<dbReference type="InterPro" id="IPR024943">
    <property type="entry name" value="Enhancer_polycomb"/>
</dbReference>
<proteinExistence type="inferred from homology"/>
<organism evidence="9 10">
    <name type="scientific">Stephania yunnanensis</name>
    <dbReference type="NCBI Taxonomy" id="152371"/>
    <lineage>
        <taxon>Eukaryota</taxon>
        <taxon>Viridiplantae</taxon>
        <taxon>Streptophyta</taxon>
        <taxon>Embryophyta</taxon>
        <taxon>Tracheophyta</taxon>
        <taxon>Spermatophyta</taxon>
        <taxon>Magnoliopsida</taxon>
        <taxon>Ranunculales</taxon>
        <taxon>Menispermaceae</taxon>
        <taxon>Menispermoideae</taxon>
        <taxon>Cissampelideae</taxon>
        <taxon>Stephania</taxon>
    </lineage>
</organism>
<evidence type="ECO:0000256" key="2">
    <source>
        <dbReference type="ARBA" id="ARBA00008035"/>
    </source>
</evidence>
<dbReference type="AlphaFoldDB" id="A0AAP0PP07"/>
<comment type="subcellular location">
    <subcellularLocation>
        <location evidence="1 6">Nucleus</location>
    </subcellularLocation>
</comment>
<dbReference type="InterPro" id="IPR019542">
    <property type="entry name" value="Enhancer_polycomb-like_N"/>
</dbReference>
<comment type="caution">
    <text evidence="9">The sequence shown here is derived from an EMBL/GenBank/DDBJ whole genome shotgun (WGS) entry which is preliminary data.</text>
</comment>
<feature type="coiled-coil region" evidence="7">
    <location>
        <begin position="637"/>
        <end position="668"/>
    </location>
</feature>
<evidence type="ECO:0000259" key="8">
    <source>
        <dbReference type="Pfam" id="PF10513"/>
    </source>
</evidence>
<gene>
    <name evidence="9" type="ORF">Syun_009411</name>
</gene>
<evidence type="ECO:0000256" key="1">
    <source>
        <dbReference type="ARBA" id="ARBA00004123"/>
    </source>
</evidence>
<dbReference type="Pfam" id="PF10513">
    <property type="entry name" value="EPL1"/>
    <property type="match status" value="1"/>
</dbReference>
<feature type="coiled-coil region" evidence="7">
    <location>
        <begin position="271"/>
        <end position="315"/>
    </location>
</feature>
<dbReference type="Proteomes" id="UP001420932">
    <property type="component" value="Unassembled WGS sequence"/>
</dbReference>
<dbReference type="PANTHER" id="PTHR14898">
    <property type="entry name" value="ENHANCER OF POLYCOMB"/>
    <property type="match status" value="1"/>
</dbReference>
<evidence type="ECO:0000256" key="4">
    <source>
        <dbReference type="ARBA" id="ARBA00023163"/>
    </source>
</evidence>
<sequence>MSRLSFRPRPLDIHKKLPIVKSVKDFEDEDTPTTASTTSTRNSQLLRLAAEADNEVQQVTIKKSVSEIPTPQFVVVDSYERDYSRTFSQPTSYLRGRGARAELGEFVEYDLDNEDEDWLVDFNNERKIITPEKLENLLFKLEVLDHKTRERAGVITPTLGSPIPVLLQLEAAYEALQSLSVRYAIFQSVYNYWKAKRERWQKPVLRRLQASMALRSFALGWKPPPPVNDTNPYNVFRPREKAHRLHTRRMQRRENNVQSFEKLRQINIYVLSMVSEQSSKMEARLDDMETRMGRIEKEVKMISAIEDSMKELRSEMKLMFRGLAQMIEELLQQSSLQHIPTTMMNAISSLKEFVAPNFHPSSAKQMETTRPPQVQLPGSQSLLYYVKSISHVSSHNGGFGSSTMNLDKSDLPILEITPSITTPTPMHLDFNTPPPPSPQYPPNLPHTFICNLELRDLLWPEEACCTIAPPPWPPPLSSLLGCFILDSEVFLHHRVISSSGSAVRDLVAFLCEGYWLTIYATEQYVLYGKSILGFLKPCAVNTNLDLRLMDTHGVVIYLATLSSSCITLFCTVASTAISECYWTLSSLFFVEVLSISALRCTCRAKDSAPSFNISLHKLISSHRSMIPSELFSLYHLEEKVRRNLDQAKTVLEALIKREEKKREVMECEVSIQRIQMKYKNETQLIEDGLALGQFPCKYASSEDDFADSDDMMNSRQRVRPASVHNPIFTDSKLVMVPPGRLKQELRSQPLSHGWLHRKDPNAPVFLFTRPVDPEKLAAAGIRPPSDPPLENGGTAPLFRFRGRIGRGGRIIFDRCNSLLQNQIGHDITSFVPSDSRPPHG</sequence>